<dbReference type="Proteomes" id="UP000559256">
    <property type="component" value="Unassembled WGS sequence"/>
</dbReference>
<gene>
    <name evidence="1" type="ORF">D9758_009434</name>
</gene>
<accession>A0A8H5D3M0</accession>
<keyword evidence="2" id="KW-1185">Reference proteome</keyword>
<proteinExistence type="predicted"/>
<dbReference type="AlphaFoldDB" id="A0A8H5D3M0"/>
<reference evidence="1 2" key="1">
    <citation type="journal article" date="2020" name="ISME J.">
        <title>Uncovering the hidden diversity of litter-decomposition mechanisms in mushroom-forming fungi.</title>
        <authorList>
            <person name="Floudas D."/>
            <person name="Bentzer J."/>
            <person name="Ahren D."/>
            <person name="Johansson T."/>
            <person name="Persson P."/>
            <person name="Tunlid A."/>
        </authorList>
    </citation>
    <scope>NUCLEOTIDE SEQUENCE [LARGE SCALE GENOMIC DNA]</scope>
    <source>
        <strain evidence="1 2">CBS 291.85</strain>
    </source>
</reference>
<evidence type="ECO:0000313" key="1">
    <source>
        <dbReference type="EMBL" id="KAF5352088.1"/>
    </source>
</evidence>
<dbReference type="EMBL" id="JAACJM010000068">
    <property type="protein sequence ID" value="KAF5352088.1"/>
    <property type="molecule type" value="Genomic_DNA"/>
</dbReference>
<evidence type="ECO:0000313" key="2">
    <source>
        <dbReference type="Proteomes" id="UP000559256"/>
    </source>
</evidence>
<name>A0A8H5D3M0_9AGAR</name>
<dbReference type="OrthoDB" id="3219467at2759"/>
<organism evidence="1 2">
    <name type="scientific">Tetrapyrgos nigripes</name>
    <dbReference type="NCBI Taxonomy" id="182062"/>
    <lineage>
        <taxon>Eukaryota</taxon>
        <taxon>Fungi</taxon>
        <taxon>Dikarya</taxon>
        <taxon>Basidiomycota</taxon>
        <taxon>Agaricomycotina</taxon>
        <taxon>Agaricomycetes</taxon>
        <taxon>Agaricomycetidae</taxon>
        <taxon>Agaricales</taxon>
        <taxon>Marasmiineae</taxon>
        <taxon>Marasmiaceae</taxon>
        <taxon>Tetrapyrgos</taxon>
    </lineage>
</organism>
<protein>
    <submittedName>
        <fullName evidence="1">Uncharacterized protein</fullName>
    </submittedName>
</protein>
<sequence>MVRVLEEDFLASLMVSVGGIQNHCEWCFGRCQGCPPWRRVCVRVARADLEAARHAGYAGLDTANAALVATDETTQAVLNAANETLRALEHDAGAEYVAPQAAIEALEVFKRVNEAVDKVAIVAIENLLQNAQYIAYEVAMNVLEVAKSETSQGLKVIQEVVNFGLLVVDIQLIQLSGSLRGVVGLDGKVLRRLAAKIRGLFLGKPFELEGEFTLSCILLQLCSVVTGKVSS</sequence>
<comment type="caution">
    <text evidence="1">The sequence shown here is derived from an EMBL/GenBank/DDBJ whole genome shotgun (WGS) entry which is preliminary data.</text>
</comment>